<dbReference type="Gene3D" id="2.30.180.10">
    <property type="entry name" value="FAS1 domain"/>
    <property type="match status" value="1"/>
</dbReference>
<sequence length="331" mass="35515">MTTKSTPCPMHHSTTTSYSTAATATATSAPYRRHLYRRHVEQPSPPASIGQSSPTASIGQSILAYLKSITAKDSNATPNSTPPNENTASDSDTTQLKTFNTLVSIIQSTRINTIINNLGSTQGDVVLFAPTDQAFAALPIPIKPGSAQSCNSASPSVHRGNTCVGSDQSDPITSHPLSNSDDPAVTLLMMYHIHHGDAITFPKSMMDSSFSTSNESDSIESHLDHPNSNTAPESSFSTPSWIRQRVTTLLDGFDMVVELGAPPTDLESTGSRQIKATVNRNARILNVHRVNNVLVVVLDRVVSPFSGCIGYDSCQGVDELVEKFKRQCSNL</sequence>
<evidence type="ECO:0008006" key="4">
    <source>
        <dbReference type="Google" id="ProtNLM"/>
    </source>
</evidence>
<accession>A0A177WFZ1</accession>
<dbReference type="EMBL" id="DS022301">
    <property type="protein sequence ID" value="OAJ38460.1"/>
    <property type="molecule type" value="Genomic_DNA"/>
</dbReference>
<dbReference type="InterPro" id="IPR036378">
    <property type="entry name" value="FAS1_dom_sf"/>
</dbReference>
<feature type="region of interest" description="Disordered" evidence="1">
    <location>
        <begin position="1"/>
        <end position="24"/>
    </location>
</feature>
<dbReference type="SUPFAM" id="SSF82153">
    <property type="entry name" value="FAS1 domain"/>
    <property type="match status" value="1"/>
</dbReference>
<feature type="compositionally biased region" description="Low complexity" evidence="1">
    <location>
        <begin position="13"/>
        <end position="24"/>
    </location>
</feature>
<dbReference type="VEuPathDB" id="FungiDB:BDEG_22384"/>
<dbReference type="Proteomes" id="UP000077115">
    <property type="component" value="Unassembled WGS sequence"/>
</dbReference>
<evidence type="ECO:0000313" key="2">
    <source>
        <dbReference type="EMBL" id="OAJ38460.1"/>
    </source>
</evidence>
<feature type="region of interest" description="Disordered" evidence="1">
    <location>
        <begin position="210"/>
        <end position="237"/>
    </location>
</feature>
<proteinExistence type="predicted"/>
<evidence type="ECO:0000313" key="3">
    <source>
        <dbReference type="Proteomes" id="UP000077115"/>
    </source>
</evidence>
<reference evidence="2 3" key="2">
    <citation type="submission" date="2016-05" db="EMBL/GenBank/DDBJ databases">
        <title>Lineage-specific infection strategies underlie the spectrum of fungal disease in amphibians.</title>
        <authorList>
            <person name="Cuomo C.A."/>
            <person name="Farrer R.A."/>
            <person name="James T."/>
            <person name="Longcore J."/>
            <person name="Birren B."/>
        </authorList>
    </citation>
    <scope>NUCLEOTIDE SEQUENCE [LARGE SCALE GENOMIC DNA]</scope>
    <source>
        <strain evidence="2 3">JEL423</strain>
    </source>
</reference>
<evidence type="ECO:0000256" key="1">
    <source>
        <dbReference type="SAM" id="MobiDB-lite"/>
    </source>
</evidence>
<gene>
    <name evidence="2" type="ORF">BDEG_22384</name>
</gene>
<protein>
    <recommendedName>
        <fullName evidence="4">FAS1 domain-containing protein</fullName>
    </recommendedName>
</protein>
<organism evidence="2 3">
    <name type="scientific">Batrachochytrium dendrobatidis (strain JEL423)</name>
    <dbReference type="NCBI Taxonomy" id="403673"/>
    <lineage>
        <taxon>Eukaryota</taxon>
        <taxon>Fungi</taxon>
        <taxon>Fungi incertae sedis</taxon>
        <taxon>Chytridiomycota</taxon>
        <taxon>Chytridiomycota incertae sedis</taxon>
        <taxon>Chytridiomycetes</taxon>
        <taxon>Rhizophydiales</taxon>
        <taxon>Rhizophydiales incertae sedis</taxon>
        <taxon>Batrachochytrium</taxon>
    </lineage>
</organism>
<reference evidence="2 3" key="1">
    <citation type="submission" date="2006-10" db="EMBL/GenBank/DDBJ databases">
        <title>The Genome Sequence of Batrachochytrium dendrobatidis JEL423.</title>
        <authorList>
            <consortium name="The Broad Institute Genome Sequencing Platform"/>
            <person name="Birren B."/>
            <person name="Lander E."/>
            <person name="Galagan J."/>
            <person name="Cuomo C."/>
            <person name="Devon K."/>
            <person name="Jaffe D."/>
            <person name="Butler J."/>
            <person name="Alvarez P."/>
            <person name="Gnerre S."/>
            <person name="Grabherr M."/>
            <person name="Kleber M."/>
            <person name="Mauceli E."/>
            <person name="Brockman W."/>
            <person name="Young S."/>
            <person name="LaButti K."/>
            <person name="Sykes S."/>
            <person name="DeCaprio D."/>
            <person name="Crawford M."/>
            <person name="Koehrsen M."/>
            <person name="Engels R."/>
            <person name="Montgomery P."/>
            <person name="Pearson M."/>
            <person name="Howarth C."/>
            <person name="Larson L."/>
            <person name="White J."/>
            <person name="O'Leary S."/>
            <person name="Kodira C."/>
            <person name="Zeng Q."/>
            <person name="Yandava C."/>
            <person name="Alvarado L."/>
            <person name="Longcore J."/>
            <person name="James T."/>
        </authorList>
    </citation>
    <scope>NUCLEOTIDE SEQUENCE [LARGE SCALE GENOMIC DNA]</scope>
    <source>
        <strain evidence="2 3">JEL423</strain>
    </source>
</reference>
<name>A0A177WFZ1_BATDL</name>
<feature type="compositionally biased region" description="Polar residues" evidence="1">
    <location>
        <begin position="226"/>
        <end position="237"/>
    </location>
</feature>
<dbReference type="OrthoDB" id="10651459at2759"/>
<dbReference type="AlphaFoldDB" id="A0A177WFZ1"/>
<feature type="region of interest" description="Disordered" evidence="1">
    <location>
        <begin position="73"/>
        <end position="93"/>
    </location>
</feature>